<sequence>MEGTMRRILILVAFITCVVGGSGVILYGLTHSAQHEPTRTILLAGLLLIFLTLIPLGIYVIRQMIAQDKQLRRYGIANISLWQLLRMKSEGTRPYRRETKLQLILFVSCAFVVLAFPIVGLCLPVIMPDPYSSDAGKSDQQLQVEFHQWQAYQDTFSQTEHFIDWACCLEFPVGCLTYALLSKDLTQLKEEA</sequence>
<dbReference type="Proteomes" id="UP000635565">
    <property type="component" value="Unassembled WGS sequence"/>
</dbReference>
<evidence type="ECO:0008006" key="4">
    <source>
        <dbReference type="Google" id="ProtNLM"/>
    </source>
</evidence>
<keyword evidence="1" id="KW-1133">Transmembrane helix</keyword>
<evidence type="ECO:0000313" key="2">
    <source>
        <dbReference type="EMBL" id="GHO83303.1"/>
    </source>
</evidence>
<keyword evidence="1" id="KW-0472">Membrane</keyword>
<feature type="transmembrane region" description="Helical" evidence="1">
    <location>
        <begin position="7"/>
        <end position="29"/>
    </location>
</feature>
<comment type="caution">
    <text evidence="2">The sequence shown here is derived from an EMBL/GenBank/DDBJ whole genome shotgun (WGS) entry which is preliminary data.</text>
</comment>
<accession>A0ABQ3VCB4</accession>
<feature type="transmembrane region" description="Helical" evidence="1">
    <location>
        <begin position="103"/>
        <end position="127"/>
    </location>
</feature>
<organism evidence="2 3">
    <name type="scientific">Dictyobacter formicarum</name>
    <dbReference type="NCBI Taxonomy" id="2778368"/>
    <lineage>
        <taxon>Bacteria</taxon>
        <taxon>Bacillati</taxon>
        <taxon>Chloroflexota</taxon>
        <taxon>Ktedonobacteria</taxon>
        <taxon>Ktedonobacterales</taxon>
        <taxon>Dictyobacteraceae</taxon>
        <taxon>Dictyobacter</taxon>
    </lineage>
</organism>
<name>A0ABQ3VCB4_9CHLR</name>
<dbReference type="EMBL" id="BNJJ01000003">
    <property type="protein sequence ID" value="GHO83303.1"/>
    <property type="molecule type" value="Genomic_DNA"/>
</dbReference>
<feature type="transmembrane region" description="Helical" evidence="1">
    <location>
        <begin position="41"/>
        <end position="61"/>
    </location>
</feature>
<gene>
    <name evidence="2" type="ORF">KSZ_13090</name>
</gene>
<evidence type="ECO:0000313" key="3">
    <source>
        <dbReference type="Proteomes" id="UP000635565"/>
    </source>
</evidence>
<keyword evidence="3" id="KW-1185">Reference proteome</keyword>
<keyword evidence="1" id="KW-0812">Transmembrane</keyword>
<reference evidence="2 3" key="1">
    <citation type="journal article" date="2021" name="Int. J. Syst. Evol. Microbiol.">
        <title>Reticulibacter mediterranei gen. nov., sp. nov., within the new family Reticulibacteraceae fam. nov., and Ktedonospora formicarum gen. nov., sp. nov., Ktedonobacter robiniae sp. nov., Dictyobacter formicarum sp. nov. and Dictyobacter arantiisoli sp. nov., belonging to the class Ktedonobacteria.</title>
        <authorList>
            <person name="Yabe S."/>
            <person name="Zheng Y."/>
            <person name="Wang C.M."/>
            <person name="Sakai Y."/>
            <person name="Abe K."/>
            <person name="Yokota A."/>
            <person name="Donadio S."/>
            <person name="Cavaletti L."/>
            <person name="Monciardini P."/>
        </authorList>
    </citation>
    <scope>NUCLEOTIDE SEQUENCE [LARGE SCALE GENOMIC DNA]</scope>
    <source>
        <strain evidence="2 3">SOSP1-9</strain>
    </source>
</reference>
<dbReference type="RefSeq" id="WP_201360980.1">
    <property type="nucleotide sequence ID" value="NZ_BNJJ01000003.1"/>
</dbReference>
<proteinExistence type="predicted"/>
<evidence type="ECO:0000256" key="1">
    <source>
        <dbReference type="SAM" id="Phobius"/>
    </source>
</evidence>
<protein>
    <recommendedName>
        <fullName evidence="4">DUF5671 domain-containing protein</fullName>
    </recommendedName>
</protein>